<protein>
    <submittedName>
        <fullName evidence="1">Uncharacterized protein</fullName>
    </submittedName>
</protein>
<keyword evidence="2" id="KW-1185">Reference proteome</keyword>
<sequence length="276" mass="31957">MQGLSGLWARLRGGQAQSPAAAAPSPERRMVDVGWLLDTDKAQFIWAEPRRVRRDDPPPTHAKSVNHCPSVLDHEARLFEVTCPIDLNLVFRRDDKGAPVLVNADGDRSTIRTKHLNAMLSMISEREWRHPERPVLQIITPYTFLADEPVYMTQLPPITHHFRDPWPGILIGGRLPIHIWPRRMMWAFEWWDVARPLVLRRGEPWFSLRFETHDPGRPLRMFEAERTPELNEYLQGLSAVANYVNRTQQLYKVAEERRPPRLLVRKHRGQAATASA</sequence>
<proteinExistence type="predicted"/>
<evidence type="ECO:0000313" key="2">
    <source>
        <dbReference type="Proteomes" id="UP000198824"/>
    </source>
</evidence>
<gene>
    <name evidence="1" type="ORF">SAMN05192580_3860</name>
</gene>
<dbReference type="Proteomes" id="UP000198824">
    <property type="component" value="Unassembled WGS sequence"/>
</dbReference>
<dbReference type="AlphaFoldDB" id="A0A1I6MBN2"/>
<reference evidence="1 2" key="1">
    <citation type="submission" date="2016-10" db="EMBL/GenBank/DDBJ databases">
        <authorList>
            <person name="de Groot N.N."/>
        </authorList>
    </citation>
    <scope>NUCLEOTIDE SEQUENCE [LARGE SCALE GENOMIC DNA]</scope>
    <source>
        <strain evidence="1 2">S5-249</strain>
    </source>
</reference>
<dbReference type="RefSeq" id="WP_207544647.1">
    <property type="nucleotide sequence ID" value="NZ_FOZG01000003.1"/>
</dbReference>
<organism evidence="1 2">
    <name type="scientific">Sphingomonas jatrophae</name>
    <dbReference type="NCBI Taxonomy" id="1166337"/>
    <lineage>
        <taxon>Bacteria</taxon>
        <taxon>Pseudomonadati</taxon>
        <taxon>Pseudomonadota</taxon>
        <taxon>Alphaproteobacteria</taxon>
        <taxon>Sphingomonadales</taxon>
        <taxon>Sphingomonadaceae</taxon>
        <taxon>Sphingomonas</taxon>
    </lineage>
</organism>
<accession>A0A1I6MBN2</accession>
<evidence type="ECO:0000313" key="1">
    <source>
        <dbReference type="EMBL" id="SFS13150.1"/>
    </source>
</evidence>
<dbReference type="EMBL" id="FOZG01000003">
    <property type="protein sequence ID" value="SFS13150.1"/>
    <property type="molecule type" value="Genomic_DNA"/>
</dbReference>
<name>A0A1I6MBN2_9SPHN</name>